<dbReference type="EMBL" id="PSWU01000001">
    <property type="protein sequence ID" value="PPI17149.1"/>
    <property type="molecule type" value="Genomic_DNA"/>
</dbReference>
<reference evidence="1 3" key="1">
    <citation type="submission" date="2015-04" db="EMBL/GenBank/DDBJ databases">
        <title>Draft genome sequence of Rathayibacter toxicus strain FH-142 (AKA 70134 or CS 32), a Western Australian isolate.</title>
        <authorList>
            <consortium name="Consortium for Microbial Forensics and Genomics (microFORGE)"/>
            <person name="Knight B.M."/>
            <person name="Roberts D.P."/>
            <person name="Lin D."/>
            <person name="Hari K."/>
            <person name="Fletcher J."/>
            <person name="Melcher U."/>
            <person name="Blagden T."/>
            <person name="Luster D.G."/>
            <person name="Sechler A.J."/>
            <person name="Schneider W.L."/>
            <person name="Winegar R.A."/>
        </authorList>
    </citation>
    <scope>NUCLEOTIDE SEQUENCE [LARGE SCALE GENOMIC DNA]</scope>
    <source>
        <strain evidence="1 3">FH142</strain>
    </source>
</reference>
<evidence type="ECO:0000313" key="3">
    <source>
        <dbReference type="Proteomes" id="UP000052979"/>
    </source>
</evidence>
<organism evidence="1 3">
    <name type="scientific">Rathayibacter toxicus</name>
    <dbReference type="NCBI Taxonomy" id="145458"/>
    <lineage>
        <taxon>Bacteria</taxon>
        <taxon>Bacillati</taxon>
        <taxon>Actinomycetota</taxon>
        <taxon>Actinomycetes</taxon>
        <taxon>Micrococcales</taxon>
        <taxon>Microbacteriaceae</taxon>
        <taxon>Rathayibacter</taxon>
    </lineage>
</organism>
<sequence>MAIMFLKGGEASIGDLTARCEVSHQQRTLRRITSGSIVQLSTPNALRGGVTSLDYLIGAGSLSLGGAEDAELKKGPCITSVVLCESLCLH</sequence>
<dbReference type="AlphaFoldDB" id="A0A0C5BCK4"/>
<dbReference type="PATRIC" id="fig|145458.7.peg.179"/>
<dbReference type="Proteomes" id="UP000052979">
    <property type="component" value="Unassembled WGS sequence"/>
</dbReference>
<dbReference type="KEGG" id="rtc:APU90_05730"/>
<keyword evidence="3" id="KW-1185">Reference proteome</keyword>
<accession>A0A0C5BCK4</accession>
<proteinExistence type="predicted"/>
<comment type="caution">
    <text evidence="1">The sequence shown here is derived from an EMBL/GenBank/DDBJ whole genome shotgun (WGS) entry which is preliminary data.</text>
</comment>
<name>A0A0C5BCK4_9MICO</name>
<gene>
    <name evidence="2" type="ORF">C5C51_00520</name>
    <name evidence="1" type="ORF">VT73_05980</name>
</gene>
<evidence type="ECO:0000313" key="1">
    <source>
        <dbReference type="EMBL" id="KKM45704.1"/>
    </source>
</evidence>
<dbReference type="KEGG" id="rtx:TI83_00750"/>
<evidence type="ECO:0000313" key="2">
    <source>
        <dbReference type="EMBL" id="PPI17149.1"/>
    </source>
</evidence>
<dbReference type="Proteomes" id="UP000237966">
    <property type="component" value="Unassembled WGS sequence"/>
</dbReference>
<reference evidence="2 4" key="2">
    <citation type="submission" date="2018-02" db="EMBL/GenBank/DDBJ databases">
        <title>Bacteriophage NCPPB3778 and a type I-E CRISPR drive the evolution of the US Biological Select Agent, Rathayibacter toxicus.</title>
        <authorList>
            <person name="Davis E.W.II."/>
            <person name="Tabima J.F."/>
            <person name="Weisberg A.J."/>
            <person name="Lopes L.D."/>
            <person name="Wiseman M.S."/>
            <person name="Wiseman M.S."/>
            <person name="Pupko T."/>
            <person name="Belcher M.S."/>
            <person name="Sechler A.J."/>
            <person name="Tancos M.A."/>
            <person name="Schroeder B.K."/>
            <person name="Murray T.D."/>
            <person name="Luster D.G."/>
            <person name="Schneider W.L."/>
            <person name="Rogers E."/>
            <person name="Andreote F.D."/>
            <person name="Grunwald N.J."/>
            <person name="Putnam M.L."/>
            <person name="Chang J.H."/>
        </authorList>
    </citation>
    <scope>NUCLEOTIDE SEQUENCE [LARGE SCALE GENOMIC DNA]</scope>
    <source>
        <strain evidence="2 4">FH99</strain>
    </source>
</reference>
<protein>
    <submittedName>
        <fullName evidence="1">Uncharacterized protein</fullName>
    </submittedName>
</protein>
<dbReference type="STRING" id="145458.APU90_05730"/>
<evidence type="ECO:0000313" key="4">
    <source>
        <dbReference type="Proteomes" id="UP000237966"/>
    </source>
</evidence>
<dbReference type="EMBL" id="LBFI01000032">
    <property type="protein sequence ID" value="KKM45704.1"/>
    <property type="molecule type" value="Genomic_DNA"/>
</dbReference>